<dbReference type="Proteomes" id="UP000177921">
    <property type="component" value="Unassembled WGS sequence"/>
</dbReference>
<protein>
    <recommendedName>
        <fullName evidence="3">Methyltransferase type 11 domain-containing protein</fullName>
    </recommendedName>
</protein>
<evidence type="ECO:0008006" key="3">
    <source>
        <dbReference type="Google" id="ProtNLM"/>
    </source>
</evidence>
<dbReference type="EMBL" id="MFAR01000019">
    <property type="protein sequence ID" value="OGD84983.1"/>
    <property type="molecule type" value="Genomic_DNA"/>
</dbReference>
<gene>
    <name evidence="1" type="ORF">A2618_02565</name>
</gene>
<dbReference type="Pfam" id="PF13489">
    <property type="entry name" value="Methyltransf_23"/>
    <property type="match status" value="1"/>
</dbReference>
<dbReference type="PANTHER" id="PTHR43861">
    <property type="entry name" value="TRANS-ACONITATE 2-METHYLTRANSFERASE-RELATED"/>
    <property type="match status" value="1"/>
</dbReference>
<dbReference type="CDD" id="cd02440">
    <property type="entry name" value="AdoMet_MTases"/>
    <property type="match status" value="1"/>
</dbReference>
<evidence type="ECO:0000313" key="2">
    <source>
        <dbReference type="Proteomes" id="UP000177921"/>
    </source>
</evidence>
<organism evidence="1 2">
    <name type="scientific">Candidatus Collierbacteria bacterium RIFOXYD1_FULL_46_26</name>
    <dbReference type="NCBI Taxonomy" id="1817732"/>
    <lineage>
        <taxon>Bacteria</taxon>
        <taxon>Candidatus Collieribacteriota</taxon>
    </lineage>
</organism>
<reference evidence="1 2" key="1">
    <citation type="journal article" date="2016" name="Nat. Commun.">
        <title>Thousands of microbial genomes shed light on interconnected biogeochemical processes in an aquifer system.</title>
        <authorList>
            <person name="Anantharaman K."/>
            <person name="Brown C.T."/>
            <person name="Hug L.A."/>
            <person name="Sharon I."/>
            <person name="Castelle C.J."/>
            <person name="Probst A.J."/>
            <person name="Thomas B.C."/>
            <person name="Singh A."/>
            <person name="Wilkins M.J."/>
            <person name="Karaoz U."/>
            <person name="Brodie E.L."/>
            <person name="Williams K.H."/>
            <person name="Hubbard S.S."/>
            <person name="Banfield J.F."/>
        </authorList>
    </citation>
    <scope>NUCLEOTIDE SEQUENCE [LARGE SCALE GENOMIC DNA]</scope>
</reference>
<sequence length="261" mass="29363">MKGNVKASTKKQFVDRQVAEFTAKDPGTGELIKKHLTVLDMVREYSHPNSYVLDVGCSNGKILKSLSKVGYQHLYAVDIQDKSVSAFRGTNIHFRALDVEQERLPFKAKFDVIIFSDVLEHFFSPQTVLYDLLPSLSPHGKIIFSVPNSGWFVNGPLLTFFPAKLFVSTAFGPWGHTYHFTFFQVQKLASNLKLKIRELTGGPLDNYAFKTGLKKLGFDLFAAASFPLLRKWPNIFSAHIFGVLEKSNKKLNAKARFDVGV</sequence>
<proteinExistence type="predicted"/>
<dbReference type="AlphaFoldDB" id="A0A1F5FZD5"/>
<dbReference type="InterPro" id="IPR029063">
    <property type="entry name" value="SAM-dependent_MTases_sf"/>
</dbReference>
<name>A0A1F5FZD5_9BACT</name>
<accession>A0A1F5FZD5</accession>
<dbReference type="Gene3D" id="3.40.50.150">
    <property type="entry name" value="Vaccinia Virus protein VP39"/>
    <property type="match status" value="1"/>
</dbReference>
<comment type="caution">
    <text evidence="1">The sequence shown here is derived from an EMBL/GenBank/DDBJ whole genome shotgun (WGS) entry which is preliminary data.</text>
</comment>
<dbReference type="SUPFAM" id="SSF53335">
    <property type="entry name" value="S-adenosyl-L-methionine-dependent methyltransferases"/>
    <property type="match status" value="1"/>
</dbReference>
<evidence type="ECO:0000313" key="1">
    <source>
        <dbReference type="EMBL" id="OGD84983.1"/>
    </source>
</evidence>